<protein>
    <submittedName>
        <fullName evidence="1">Sep15/SelM redox domain</fullName>
    </submittedName>
</protein>
<reference evidence="1" key="1">
    <citation type="journal article" date="2021" name="Proc. Natl. Acad. Sci. U.S.A.">
        <title>A Catalog of Tens of Thousands of Viruses from Human Metagenomes Reveals Hidden Associations with Chronic Diseases.</title>
        <authorList>
            <person name="Tisza M.J."/>
            <person name="Buck C.B."/>
        </authorList>
    </citation>
    <scope>NUCLEOTIDE SEQUENCE</scope>
    <source>
        <strain evidence="1">CtLEM34</strain>
    </source>
</reference>
<proteinExistence type="predicted"/>
<sequence length="72" mass="8294">MNDKVIIAKASDATAERLYRFVKKINDNTSIKAYPNFDNEAVFFPVDKYDMNFIKDALSEKGFEVKIENAIK</sequence>
<accession>A0A8S5TR49</accession>
<name>A0A8S5TR49_9CAUD</name>
<evidence type="ECO:0000313" key="1">
    <source>
        <dbReference type="EMBL" id="DAF84684.1"/>
    </source>
</evidence>
<dbReference type="EMBL" id="BK015907">
    <property type="protein sequence ID" value="DAF84684.1"/>
    <property type="molecule type" value="Genomic_DNA"/>
</dbReference>
<organism evidence="1">
    <name type="scientific">Myoviridae sp. ctLEM34</name>
    <dbReference type="NCBI Taxonomy" id="2825082"/>
    <lineage>
        <taxon>Viruses</taxon>
        <taxon>Duplodnaviria</taxon>
        <taxon>Heunggongvirae</taxon>
        <taxon>Uroviricota</taxon>
        <taxon>Caudoviricetes</taxon>
    </lineage>
</organism>